<dbReference type="FunFam" id="3.40.50.12780:FF:000025">
    <property type="entry name" value="luciferin 4-monooxygenase"/>
    <property type="match status" value="1"/>
</dbReference>
<dbReference type="PROSITE" id="PS00455">
    <property type="entry name" value="AMP_BINDING"/>
    <property type="match status" value="1"/>
</dbReference>
<evidence type="ECO:0000313" key="7">
    <source>
        <dbReference type="EMBL" id="EDV40306.1"/>
    </source>
</evidence>
<dbReference type="PANTHER" id="PTHR24096:SF353">
    <property type="entry name" value="GH16244P-RELATED"/>
    <property type="match status" value="1"/>
</dbReference>
<feature type="domain" description="AMP-dependent synthetase/ligase" evidence="5">
    <location>
        <begin position="60"/>
        <end position="414"/>
    </location>
</feature>
<dbReference type="Proteomes" id="UP000007801">
    <property type="component" value="Unassembled WGS sequence"/>
</dbReference>
<feature type="domain" description="AMP-binding enzyme C-terminal" evidence="6">
    <location>
        <begin position="466"/>
        <end position="542"/>
    </location>
</feature>
<dbReference type="SMR" id="B3M3L3"/>
<dbReference type="eggNOG" id="KOG1176">
    <property type="taxonomic scope" value="Eukaryota"/>
</dbReference>
<dbReference type="Pfam" id="PF00501">
    <property type="entry name" value="AMP-binding"/>
    <property type="match status" value="1"/>
</dbReference>
<dbReference type="AlphaFoldDB" id="B3M3L3"/>
<evidence type="ECO:0000259" key="6">
    <source>
        <dbReference type="Pfam" id="PF13193"/>
    </source>
</evidence>
<evidence type="ECO:0000256" key="3">
    <source>
        <dbReference type="ARBA" id="ARBA00023140"/>
    </source>
</evidence>
<protein>
    <recommendedName>
        <fullName evidence="9">AMP-dependent synthetase/ligase domain-containing protein</fullName>
    </recommendedName>
</protein>
<dbReference type="Gene3D" id="3.40.50.12780">
    <property type="entry name" value="N-terminal domain of ligase-like"/>
    <property type="match status" value="1"/>
</dbReference>
<dbReference type="GO" id="GO:0005777">
    <property type="term" value="C:peroxisome"/>
    <property type="evidence" value="ECO:0007669"/>
    <property type="project" value="UniProtKB-SubCell"/>
</dbReference>
<dbReference type="OrthoDB" id="10253869at2759"/>
<dbReference type="KEGG" id="dan:6506633"/>
<accession>B3M3L3</accession>
<dbReference type="InterPro" id="IPR000873">
    <property type="entry name" value="AMP-dep_synth/lig_dom"/>
</dbReference>
<dbReference type="OMA" id="PMYDFDC"/>
<evidence type="ECO:0000256" key="2">
    <source>
        <dbReference type="ARBA" id="ARBA00006432"/>
    </source>
</evidence>
<dbReference type="STRING" id="7217.B3M3L3"/>
<dbReference type="EMBL" id="CH902618">
    <property type="protein sequence ID" value="EDV40306.1"/>
    <property type="molecule type" value="Genomic_DNA"/>
</dbReference>
<dbReference type="CDD" id="cd05911">
    <property type="entry name" value="Firefly_Luc_like"/>
    <property type="match status" value="1"/>
</dbReference>
<dbReference type="GeneID" id="6506633"/>
<comment type="similarity">
    <text evidence="2">Belongs to the ATP-dependent AMP-binding enzyme family.</text>
</comment>
<dbReference type="PANTHER" id="PTHR24096">
    <property type="entry name" value="LONG-CHAIN-FATTY-ACID--COA LIGASE"/>
    <property type="match status" value="1"/>
</dbReference>
<dbReference type="SUPFAM" id="SSF56801">
    <property type="entry name" value="Acetyl-CoA synthetase-like"/>
    <property type="match status" value="1"/>
</dbReference>
<evidence type="ECO:0000313" key="8">
    <source>
        <dbReference type="Proteomes" id="UP000007801"/>
    </source>
</evidence>
<proteinExistence type="inferred from homology"/>
<dbReference type="PhylomeDB" id="B3M3L3"/>
<dbReference type="GO" id="GO:0004467">
    <property type="term" value="F:long-chain fatty acid-CoA ligase activity"/>
    <property type="evidence" value="ECO:0007669"/>
    <property type="project" value="TreeGrafter"/>
</dbReference>
<comment type="subcellular location">
    <subcellularLocation>
        <location evidence="1">Peroxisome</location>
    </subcellularLocation>
</comment>
<feature type="region of interest" description="Disordered" evidence="4">
    <location>
        <begin position="1"/>
        <end position="26"/>
    </location>
</feature>
<evidence type="ECO:0000259" key="5">
    <source>
        <dbReference type="Pfam" id="PF00501"/>
    </source>
</evidence>
<dbReference type="InterPro" id="IPR025110">
    <property type="entry name" value="AMP-bd_C"/>
</dbReference>
<reference evidence="7 8" key="1">
    <citation type="journal article" date="2007" name="Nature">
        <title>Evolution of genes and genomes on the Drosophila phylogeny.</title>
        <authorList>
            <consortium name="Drosophila 12 Genomes Consortium"/>
            <person name="Clark A.G."/>
            <person name="Eisen M.B."/>
            <person name="Smith D.R."/>
            <person name="Bergman C.M."/>
            <person name="Oliver B."/>
            <person name="Markow T.A."/>
            <person name="Kaufman T.C."/>
            <person name="Kellis M."/>
            <person name="Gelbart W."/>
            <person name="Iyer V.N."/>
            <person name="Pollard D.A."/>
            <person name="Sackton T.B."/>
            <person name="Larracuente A.M."/>
            <person name="Singh N.D."/>
            <person name="Abad J.P."/>
            <person name="Abt D.N."/>
            <person name="Adryan B."/>
            <person name="Aguade M."/>
            <person name="Akashi H."/>
            <person name="Anderson W.W."/>
            <person name="Aquadro C.F."/>
            <person name="Ardell D.H."/>
            <person name="Arguello R."/>
            <person name="Artieri C.G."/>
            <person name="Barbash D.A."/>
            <person name="Barker D."/>
            <person name="Barsanti P."/>
            <person name="Batterham P."/>
            <person name="Batzoglou S."/>
            <person name="Begun D."/>
            <person name="Bhutkar A."/>
            <person name="Blanco E."/>
            <person name="Bosak S.A."/>
            <person name="Bradley R.K."/>
            <person name="Brand A.D."/>
            <person name="Brent M.R."/>
            <person name="Brooks A.N."/>
            <person name="Brown R.H."/>
            <person name="Butlin R.K."/>
            <person name="Caggese C."/>
            <person name="Calvi B.R."/>
            <person name="Bernardo de Carvalho A."/>
            <person name="Caspi A."/>
            <person name="Castrezana S."/>
            <person name="Celniker S.E."/>
            <person name="Chang J.L."/>
            <person name="Chapple C."/>
            <person name="Chatterji S."/>
            <person name="Chinwalla A."/>
            <person name="Civetta A."/>
            <person name="Clifton S.W."/>
            <person name="Comeron J.M."/>
            <person name="Costello J.C."/>
            <person name="Coyne J.A."/>
            <person name="Daub J."/>
            <person name="David R.G."/>
            <person name="Delcher A.L."/>
            <person name="Delehaunty K."/>
            <person name="Do C.B."/>
            <person name="Ebling H."/>
            <person name="Edwards K."/>
            <person name="Eickbush T."/>
            <person name="Evans J.D."/>
            <person name="Filipski A."/>
            <person name="Findeiss S."/>
            <person name="Freyhult E."/>
            <person name="Fulton L."/>
            <person name="Fulton R."/>
            <person name="Garcia A.C."/>
            <person name="Gardiner A."/>
            <person name="Garfield D.A."/>
            <person name="Garvin B.E."/>
            <person name="Gibson G."/>
            <person name="Gilbert D."/>
            <person name="Gnerre S."/>
            <person name="Godfrey J."/>
            <person name="Good R."/>
            <person name="Gotea V."/>
            <person name="Gravely B."/>
            <person name="Greenberg A.J."/>
            <person name="Griffiths-Jones S."/>
            <person name="Gross S."/>
            <person name="Guigo R."/>
            <person name="Gustafson E.A."/>
            <person name="Haerty W."/>
            <person name="Hahn M.W."/>
            <person name="Halligan D.L."/>
            <person name="Halpern A.L."/>
            <person name="Halter G.M."/>
            <person name="Han M.V."/>
            <person name="Heger A."/>
            <person name="Hillier L."/>
            <person name="Hinrichs A.S."/>
            <person name="Holmes I."/>
            <person name="Hoskins R.A."/>
            <person name="Hubisz M.J."/>
            <person name="Hultmark D."/>
            <person name="Huntley M.A."/>
            <person name="Jaffe D.B."/>
            <person name="Jagadeeshan S."/>
            <person name="Jeck W.R."/>
            <person name="Johnson J."/>
            <person name="Jones C.D."/>
            <person name="Jordan W.C."/>
            <person name="Karpen G.H."/>
            <person name="Kataoka E."/>
            <person name="Keightley P.D."/>
            <person name="Kheradpour P."/>
            <person name="Kirkness E.F."/>
            <person name="Koerich L.B."/>
            <person name="Kristiansen K."/>
            <person name="Kudrna D."/>
            <person name="Kulathinal R.J."/>
            <person name="Kumar S."/>
            <person name="Kwok R."/>
            <person name="Lander E."/>
            <person name="Langley C.H."/>
            <person name="Lapoint R."/>
            <person name="Lazzaro B.P."/>
            <person name="Lee S.J."/>
            <person name="Levesque L."/>
            <person name="Li R."/>
            <person name="Lin C.F."/>
            <person name="Lin M.F."/>
            <person name="Lindblad-Toh K."/>
            <person name="Llopart A."/>
            <person name="Long M."/>
            <person name="Low L."/>
            <person name="Lozovsky E."/>
            <person name="Lu J."/>
            <person name="Luo M."/>
            <person name="Machado C.A."/>
            <person name="Makalowski W."/>
            <person name="Marzo M."/>
            <person name="Matsuda M."/>
            <person name="Matzkin L."/>
            <person name="McAllister B."/>
            <person name="McBride C.S."/>
            <person name="McKernan B."/>
            <person name="McKernan K."/>
            <person name="Mendez-Lago M."/>
            <person name="Minx P."/>
            <person name="Mollenhauer M.U."/>
            <person name="Montooth K."/>
            <person name="Mount S.M."/>
            <person name="Mu X."/>
            <person name="Myers E."/>
            <person name="Negre B."/>
            <person name="Newfeld S."/>
            <person name="Nielsen R."/>
            <person name="Noor M.A."/>
            <person name="O'Grady P."/>
            <person name="Pachter L."/>
            <person name="Papaceit M."/>
            <person name="Parisi M.J."/>
            <person name="Parisi M."/>
            <person name="Parts L."/>
            <person name="Pedersen J.S."/>
            <person name="Pesole G."/>
            <person name="Phillippy A.M."/>
            <person name="Ponting C.P."/>
            <person name="Pop M."/>
            <person name="Porcelli D."/>
            <person name="Powell J.R."/>
            <person name="Prohaska S."/>
            <person name="Pruitt K."/>
            <person name="Puig M."/>
            <person name="Quesneville H."/>
            <person name="Ram K.R."/>
            <person name="Rand D."/>
            <person name="Rasmussen M.D."/>
            <person name="Reed L.K."/>
            <person name="Reenan R."/>
            <person name="Reily A."/>
            <person name="Remington K.A."/>
            <person name="Rieger T.T."/>
            <person name="Ritchie M.G."/>
            <person name="Robin C."/>
            <person name="Rogers Y.H."/>
            <person name="Rohde C."/>
            <person name="Rozas J."/>
            <person name="Rubenfield M.J."/>
            <person name="Ruiz A."/>
            <person name="Russo S."/>
            <person name="Salzberg S.L."/>
            <person name="Sanchez-Gracia A."/>
            <person name="Saranga D.J."/>
            <person name="Sato H."/>
            <person name="Schaeffer S.W."/>
            <person name="Schatz M.C."/>
            <person name="Schlenke T."/>
            <person name="Schwartz R."/>
            <person name="Segarra C."/>
            <person name="Singh R.S."/>
            <person name="Sirot L."/>
            <person name="Sirota M."/>
            <person name="Sisneros N.B."/>
            <person name="Smith C.D."/>
            <person name="Smith T.F."/>
            <person name="Spieth J."/>
            <person name="Stage D.E."/>
            <person name="Stark A."/>
            <person name="Stephan W."/>
            <person name="Strausberg R.L."/>
            <person name="Strempel S."/>
            <person name="Sturgill D."/>
            <person name="Sutton G."/>
            <person name="Sutton G.G."/>
            <person name="Tao W."/>
            <person name="Teichmann S."/>
            <person name="Tobari Y.N."/>
            <person name="Tomimura Y."/>
            <person name="Tsolas J.M."/>
            <person name="Valente V.L."/>
            <person name="Venter E."/>
            <person name="Venter J.C."/>
            <person name="Vicario S."/>
            <person name="Vieira F.G."/>
            <person name="Vilella A.J."/>
            <person name="Villasante A."/>
            <person name="Walenz B."/>
            <person name="Wang J."/>
            <person name="Wasserman M."/>
            <person name="Watts T."/>
            <person name="Wilson D."/>
            <person name="Wilson R.K."/>
            <person name="Wing R.A."/>
            <person name="Wolfner M.F."/>
            <person name="Wong A."/>
            <person name="Wong G.K."/>
            <person name="Wu C.I."/>
            <person name="Wu G."/>
            <person name="Yamamoto D."/>
            <person name="Yang H.P."/>
            <person name="Yang S.P."/>
            <person name="Yorke J.A."/>
            <person name="Yoshida K."/>
            <person name="Zdobnov E."/>
            <person name="Zhang P."/>
            <person name="Zhang Y."/>
            <person name="Zimin A.V."/>
            <person name="Baldwin J."/>
            <person name="Abdouelleil A."/>
            <person name="Abdulkadir J."/>
            <person name="Abebe A."/>
            <person name="Abera B."/>
            <person name="Abreu J."/>
            <person name="Acer S.C."/>
            <person name="Aftuck L."/>
            <person name="Alexander A."/>
            <person name="An P."/>
            <person name="Anderson E."/>
            <person name="Anderson S."/>
            <person name="Arachi H."/>
            <person name="Azer M."/>
            <person name="Bachantsang P."/>
            <person name="Barry A."/>
            <person name="Bayul T."/>
            <person name="Berlin A."/>
            <person name="Bessette D."/>
            <person name="Bloom T."/>
            <person name="Blye J."/>
            <person name="Boguslavskiy L."/>
            <person name="Bonnet C."/>
            <person name="Boukhgalter B."/>
            <person name="Bourzgui I."/>
            <person name="Brown A."/>
            <person name="Cahill P."/>
            <person name="Channer S."/>
            <person name="Cheshatsang Y."/>
            <person name="Chuda L."/>
            <person name="Citroen M."/>
            <person name="Collymore A."/>
            <person name="Cooke P."/>
            <person name="Costello M."/>
            <person name="D'Aco K."/>
            <person name="Daza R."/>
            <person name="De Haan G."/>
            <person name="DeGray S."/>
            <person name="DeMaso C."/>
            <person name="Dhargay N."/>
            <person name="Dooley K."/>
            <person name="Dooley E."/>
            <person name="Doricent M."/>
            <person name="Dorje P."/>
            <person name="Dorjee K."/>
            <person name="Dupes A."/>
            <person name="Elong R."/>
            <person name="Falk J."/>
            <person name="Farina A."/>
            <person name="Faro S."/>
            <person name="Ferguson D."/>
            <person name="Fisher S."/>
            <person name="Foley C.D."/>
            <person name="Franke A."/>
            <person name="Friedrich D."/>
            <person name="Gadbois L."/>
            <person name="Gearin G."/>
            <person name="Gearin C.R."/>
            <person name="Giannoukos G."/>
            <person name="Goode T."/>
            <person name="Graham J."/>
            <person name="Grandbois E."/>
            <person name="Grewal S."/>
            <person name="Gyaltsen K."/>
            <person name="Hafez N."/>
            <person name="Hagos B."/>
            <person name="Hall J."/>
            <person name="Henson C."/>
            <person name="Hollinger A."/>
            <person name="Honan T."/>
            <person name="Huard M.D."/>
            <person name="Hughes L."/>
            <person name="Hurhula B."/>
            <person name="Husby M.E."/>
            <person name="Kamat A."/>
            <person name="Kanga B."/>
            <person name="Kashin S."/>
            <person name="Khazanovich D."/>
            <person name="Kisner P."/>
            <person name="Lance K."/>
            <person name="Lara M."/>
            <person name="Lee W."/>
            <person name="Lennon N."/>
            <person name="Letendre F."/>
            <person name="LeVine R."/>
            <person name="Lipovsky A."/>
            <person name="Liu X."/>
            <person name="Liu J."/>
            <person name="Liu S."/>
            <person name="Lokyitsang T."/>
            <person name="Lokyitsang Y."/>
            <person name="Lubonja R."/>
            <person name="Lui A."/>
            <person name="MacDonald P."/>
            <person name="Magnisalis V."/>
            <person name="Maru K."/>
            <person name="Matthews C."/>
            <person name="McCusker W."/>
            <person name="McDonough S."/>
            <person name="Mehta T."/>
            <person name="Meldrim J."/>
            <person name="Meneus L."/>
            <person name="Mihai O."/>
            <person name="Mihalev A."/>
            <person name="Mihova T."/>
            <person name="Mittelman R."/>
            <person name="Mlenga V."/>
            <person name="Montmayeur A."/>
            <person name="Mulrain L."/>
            <person name="Navidi A."/>
            <person name="Naylor J."/>
            <person name="Negash T."/>
            <person name="Nguyen T."/>
            <person name="Nguyen N."/>
            <person name="Nicol R."/>
            <person name="Norbu C."/>
            <person name="Norbu N."/>
            <person name="Novod N."/>
            <person name="O'Neill B."/>
            <person name="Osman S."/>
            <person name="Markiewicz E."/>
            <person name="Oyono O.L."/>
            <person name="Patti C."/>
            <person name="Phunkhang P."/>
            <person name="Pierre F."/>
            <person name="Priest M."/>
            <person name="Raghuraman S."/>
            <person name="Rege F."/>
            <person name="Reyes R."/>
            <person name="Rise C."/>
            <person name="Rogov P."/>
            <person name="Ross K."/>
            <person name="Ryan E."/>
            <person name="Settipalli S."/>
            <person name="Shea T."/>
            <person name="Sherpa N."/>
            <person name="Shi L."/>
            <person name="Shih D."/>
            <person name="Sparrow T."/>
            <person name="Spaulding J."/>
            <person name="Stalker J."/>
            <person name="Stange-Thomann N."/>
            <person name="Stavropoulos S."/>
            <person name="Stone C."/>
            <person name="Strader C."/>
            <person name="Tesfaye S."/>
            <person name="Thomson T."/>
            <person name="Thoulutsang Y."/>
            <person name="Thoulutsang D."/>
            <person name="Topham K."/>
            <person name="Topping I."/>
            <person name="Tsamla T."/>
            <person name="Vassiliev H."/>
            <person name="Vo A."/>
            <person name="Wangchuk T."/>
            <person name="Wangdi T."/>
            <person name="Weiand M."/>
            <person name="Wilkinson J."/>
            <person name="Wilson A."/>
            <person name="Yadav S."/>
            <person name="Young G."/>
            <person name="Yu Q."/>
            <person name="Zembek L."/>
            <person name="Zhong D."/>
            <person name="Zimmer A."/>
            <person name="Zwirko Z."/>
            <person name="Jaffe D.B."/>
            <person name="Alvarez P."/>
            <person name="Brockman W."/>
            <person name="Butler J."/>
            <person name="Chin C."/>
            <person name="Gnerre S."/>
            <person name="Grabherr M."/>
            <person name="Kleber M."/>
            <person name="Mauceli E."/>
            <person name="MacCallum I."/>
        </authorList>
    </citation>
    <scope>NUCLEOTIDE SEQUENCE [LARGE SCALE GENOMIC DNA]</scope>
    <source>
        <strain evidence="8">Tucson 14024-0371.13</strain>
    </source>
</reference>
<evidence type="ECO:0000256" key="4">
    <source>
        <dbReference type="SAM" id="MobiDB-lite"/>
    </source>
</evidence>
<organism evidence="7 8">
    <name type="scientific">Drosophila ananassae</name>
    <name type="common">Fruit fly</name>
    <dbReference type="NCBI Taxonomy" id="7217"/>
    <lineage>
        <taxon>Eukaryota</taxon>
        <taxon>Metazoa</taxon>
        <taxon>Ecdysozoa</taxon>
        <taxon>Arthropoda</taxon>
        <taxon>Hexapoda</taxon>
        <taxon>Insecta</taxon>
        <taxon>Pterygota</taxon>
        <taxon>Neoptera</taxon>
        <taxon>Endopterygota</taxon>
        <taxon>Diptera</taxon>
        <taxon>Brachycera</taxon>
        <taxon>Muscomorpha</taxon>
        <taxon>Ephydroidea</taxon>
        <taxon>Drosophilidae</taxon>
        <taxon>Drosophila</taxon>
        <taxon>Sophophora</taxon>
    </lineage>
</organism>
<dbReference type="FunFam" id="3.30.300.30:FF:000007">
    <property type="entry name" value="4-coumarate--CoA ligase 2"/>
    <property type="match status" value="1"/>
</dbReference>
<dbReference type="Pfam" id="PF13193">
    <property type="entry name" value="AMP-binding_C"/>
    <property type="match status" value="1"/>
</dbReference>
<dbReference type="InterPro" id="IPR045851">
    <property type="entry name" value="AMP-bd_C_sf"/>
</dbReference>
<dbReference type="InterPro" id="IPR042099">
    <property type="entry name" value="ANL_N_sf"/>
</dbReference>
<dbReference type="InterPro" id="IPR020845">
    <property type="entry name" value="AMP-binding_CS"/>
</dbReference>
<evidence type="ECO:0008006" key="9">
    <source>
        <dbReference type="Google" id="ProtNLM"/>
    </source>
</evidence>
<evidence type="ECO:0000256" key="1">
    <source>
        <dbReference type="ARBA" id="ARBA00004275"/>
    </source>
</evidence>
<dbReference type="HOGENOM" id="CLU_000022_59_2_1"/>
<sequence>MVQQLTTKKPADAQKQDPSSLQKPVPLKSNYNAKLKIWSGAPIQNRFGKDLSIGELIFKEMERNPELIAQISATEETVLTRRELQQNAMRVTSYLRRENIGQQDIVGLMARHTTHMAAVAYGCFFNGTPVHCLHKSYELATIDKLYGLTRPKIVFCDGDEYEKVKTATAGLDLKIITLRNHKPGSIPIQTILETPIEDNFQPTRLELGNDQTLAILCSSGTTGTPKAVTISNSHLIIPTDVKIASSTVQYTYSTLDWISGLIMILMAGAFSTTSIVADNEFDPGFVCHLIEKYKVALLFASSPHAAKLGNSKEFESADLSSLKYFFYGGANCSLDVQQRIRHRIGRNILHFGYGITELNASIGINFNYDGKPNSVGRPLSGVQVKVLAKDGSLRGPNEVGELCVYNGQHWSGYYGNPEESASVKDADQWLHTGDLGYLDEDGYIFIVDRIKDMLKYQNHMYYPSDIEKVIAEIPDVVEACVFGIFRAENGDEAAASVLLKEGSTLQAQDVVDFVERHIEAKYKQLNGGALIVEDLMRSANGKTNRRATKAHFLKVTNTREDK</sequence>
<dbReference type="InParanoid" id="B3M3L3"/>
<name>B3M3L3_DROAN</name>
<dbReference type="Gene3D" id="3.30.300.30">
    <property type="match status" value="1"/>
</dbReference>
<gene>
    <name evidence="7" type="primary">Dana\GF23997</name>
    <name evidence="7" type="synonym">dana_GLEANR_8757</name>
    <name evidence="7" type="ORF">GF23997</name>
</gene>
<dbReference type="GO" id="GO:0046949">
    <property type="term" value="P:fatty-acyl-CoA biosynthetic process"/>
    <property type="evidence" value="ECO:0007669"/>
    <property type="project" value="TreeGrafter"/>
</dbReference>
<keyword evidence="3" id="KW-0576">Peroxisome</keyword>
<keyword evidence="8" id="KW-1185">Reference proteome</keyword>